<keyword evidence="7 10" id="KW-0808">Transferase</keyword>
<organism evidence="14 15">
    <name type="scientific">Paenibacillus campinasensis</name>
    <dbReference type="NCBI Taxonomy" id="66347"/>
    <lineage>
        <taxon>Bacteria</taxon>
        <taxon>Bacillati</taxon>
        <taxon>Bacillota</taxon>
        <taxon>Bacilli</taxon>
        <taxon>Bacillales</taxon>
        <taxon>Paenibacillaceae</taxon>
        <taxon>Paenibacillus</taxon>
    </lineage>
</organism>
<evidence type="ECO:0000256" key="1">
    <source>
        <dbReference type="ARBA" id="ARBA00000826"/>
    </source>
</evidence>
<dbReference type="UniPathway" id="UPA00164"/>
<dbReference type="InterPro" id="IPR037439">
    <property type="entry name" value="Branching_enzy"/>
</dbReference>
<dbReference type="EMBL" id="NPBY01000012">
    <property type="protein sequence ID" value="PAD79383.1"/>
    <property type="molecule type" value="Genomic_DNA"/>
</dbReference>
<evidence type="ECO:0000256" key="4">
    <source>
        <dbReference type="ARBA" id="ARBA00009000"/>
    </source>
</evidence>
<dbReference type="Gene3D" id="3.20.20.80">
    <property type="entry name" value="Glycosidases"/>
    <property type="match status" value="1"/>
</dbReference>
<dbReference type="PIRSF" id="PIRSF000463">
    <property type="entry name" value="GlgB"/>
    <property type="match status" value="1"/>
</dbReference>
<gene>
    <name evidence="10" type="primary">glgB</name>
    <name evidence="14" type="ORF">CHH67_04015</name>
</gene>
<dbReference type="InterPro" id="IPR004193">
    <property type="entry name" value="Glyco_hydro_13_N"/>
</dbReference>
<dbReference type="AlphaFoldDB" id="A0A268F210"/>
<sequence>MNAQEVREGSITPEQVYLFHEGTSFHSYRWMGAHPARENGEEGVRFTVWAPCARQVGVAGDWNGWDGSQDTLYRMPQSGIWSRFFPGLQAGNLYKYHITDQHGASFLKADPYAFHAEVRPNTASVVTDLSGYNWNDAAWRRKRRAPYAKPMNIYELHVGTWRQKADGSFYTYRELADLLVPYVLEMNYTHVELMPLAEHPYDLSWGYQETGLYAVTSRYGSPHDFMYLVDRLHQVGIGVILDWVPAHFAKDAHGLRLFDGSPLYEYADPLKAEKPGWGTLSFDYSKPEVVSFLVSNAIFWMEMYHIDGLRVDAVTSMIRLDFEKREEQYSRNAQGGLDNTEAVAFLQTLNKTVFHYYPNSLMMAEESSAWPGVTAPSHEGGLGFNYKWNMGWMNDTLKYMELDFGARHEKHHLLTFPMCYAYSENFALPLSHDEVVHGKRSLLNKMPGTYEQKFAGLRLLLGYQITQPGKKLTFMGAEFGQFIEWKDQDQLDWFLLDYDSHRRQLAYTAALNKLYQQERALWELDHSWEGFQWINADNAEQGVIIYMRKGKRAGDTLIVVINFQPHAYERYRIGMPRTGEYVEVLNSDHHDYGGEGMLNPKPLHTEKLSWHDQPCSVEIALPPLSIVMLKKKSPQRRSSAKRSAARQASSQTEKIKRL</sequence>
<dbReference type="FunFam" id="2.60.40.10:FF:000169">
    <property type="entry name" value="1,4-alpha-glucan branching enzyme GlgB"/>
    <property type="match status" value="1"/>
</dbReference>
<evidence type="ECO:0000256" key="6">
    <source>
        <dbReference type="ARBA" id="ARBA00022676"/>
    </source>
</evidence>
<evidence type="ECO:0000256" key="2">
    <source>
        <dbReference type="ARBA" id="ARBA00002953"/>
    </source>
</evidence>
<evidence type="ECO:0000256" key="3">
    <source>
        <dbReference type="ARBA" id="ARBA00004964"/>
    </source>
</evidence>
<dbReference type="FunFam" id="2.60.40.1180:FF:000002">
    <property type="entry name" value="1,4-alpha-glucan branching enzyme GlgB"/>
    <property type="match status" value="1"/>
</dbReference>
<dbReference type="Gene3D" id="2.60.40.10">
    <property type="entry name" value="Immunoglobulins"/>
    <property type="match status" value="1"/>
</dbReference>
<dbReference type="NCBIfam" id="NF003811">
    <property type="entry name" value="PRK05402.1"/>
    <property type="match status" value="1"/>
</dbReference>
<dbReference type="NCBIfam" id="NF008967">
    <property type="entry name" value="PRK12313.1"/>
    <property type="match status" value="1"/>
</dbReference>
<dbReference type="CDD" id="cd11322">
    <property type="entry name" value="AmyAc_Glg_BE"/>
    <property type="match status" value="1"/>
</dbReference>
<dbReference type="Gene3D" id="2.60.40.1180">
    <property type="entry name" value="Golgi alpha-mannosidase II"/>
    <property type="match status" value="1"/>
</dbReference>
<dbReference type="InterPro" id="IPR014756">
    <property type="entry name" value="Ig_E-set"/>
</dbReference>
<dbReference type="SUPFAM" id="SSF51445">
    <property type="entry name" value="(Trans)glycosidases"/>
    <property type="match status" value="1"/>
</dbReference>
<keyword evidence="9 10" id="KW-0119">Carbohydrate metabolism</keyword>
<dbReference type="GO" id="GO:0005829">
    <property type="term" value="C:cytosol"/>
    <property type="evidence" value="ECO:0007669"/>
    <property type="project" value="TreeGrafter"/>
</dbReference>
<dbReference type="Pfam" id="PF02806">
    <property type="entry name" value="Alpha-amylase_C"/>
    <property type="match status" value="1"/>
</dbReference>
<evidence type="ECO:0000259" key="13">
    <source>
        <dbReference type="SMART" id="SM00642"/>
    </source>
</evidence>
<evidence type="ECO:0000313" key="14">
    <source>
        <dbReference type="EMBL" id="PAD79383.1"/>
    </source>
</evidence>
<dbReference type="EC" id="2.4.1.18" evidence="10"/>
<dbReference type="RefSeq" id="WP_095263702.1">
    <property type="nucleotide sequence ID" value="NZ_NPBY01000012.1"/>
</dbReference>
<dbReference type="InterPro" id="IPR006047">
    <property type="entry name" value="GH13_cat_dom"/>
</dbReference>
<dbReference type="GO" id="GO:0043169">
    <property type="term" value="F:cation binding"/>
    <property type="evidence" value="ECO:0007669"/>
    <property type="project" value="InterPro"/>
</dbReference>
<dbReference type="InterPro" id="IPR006407">
    <property type="entry name" value="GlgB"/>
</dbReference>
<proteinExistence type="inferred from homology"/>
<reference evidence="14 15" key="1">
    <citation type="submission" date="2017-07" db="EMBL/GenBank/DDBJ databases">
        <title>Isolation and whole genome analysis of endospore-forming bacteria from heroin.</title>
        <authorList>
            <person name="Kalinowski J."/>
            <person name="Ahrens B."/>
            <person name="Al-Dilaimi A."/>
            <person name="Winkler A."/>
            <person name="Wibberg D."/>
            <person name="Schleenbecker U."/>
            <person name="Ruckert C."/>
            <person name="Wolfel R."/>
            <person name="Grass G."/>
        </authorList>
    </citation>
    <scope>NUCLEOTIDE SEQUENCE [LARGE SCALE GENOMIC DNA]</scope>
    <source>
        <strain evidence="14 15">7537-G1</strain>
    </source>
</reference>
<dbReference type="HAMAP" id="MF_00685">
    <property type="entry name" value="GlgB"/>
    <property type="match status" value="1"/>
</dbReference>
<evidence type="ECO:0000256" key="9">
    <source>
        <dbReference type="ARBA" id="ARBA00023277"/>
    </source>
</evidence>
<comment type="caution">
    <text evidence="14">The sequence shown here is derived from an EMBL/GenBank/DDBJ whole genome shotgun (WGS) entry which is preliminary data.</text>
</comment>
<dbReference type="InterPro" id="IPR044143">
    <property type="entry name" value="GlgB_N_E_set_prok"/>
</dbReference>
<dbReference type="GO" id="GO:0003844">
    <property type="term" value="F:1,4-alpha-glucan branching enzyme activity"/>
    <property type="evidence" value="ECO:0007669"/>
    <property type="project" value="UniProtKB-UniRule"/>
</dbReference>
<protein>
    <recommendedName>
        <fullName evidence="10">1,4-alpha-glucan branching enzyme GlgB</fullName>
        <ecNumber evidence="10">2.4.1.18</ecNumber>
    </recommendedName>
    <alternativeName>
        <fullName evidence="10">1,4-alpha-D-glucan:1,4-alpha-D-glucan 6-glucosyl-transferase</fullName>
    </alternativeName>
    <alternativeName>
        <fullName evidence="10">Alpha-(1-&gt;4)-glucan branching enzyme</fullName>
    </alternativeName>
    <alternativeName>
        <fullName evidence="10">Glycogen branching enzyme</fullName>
        <shortName evidence="10">BE</shortName>
    </alternativeName>
</protein>
<evidence type="ECO:0000256" key="5">
    <source>
        <dbReference type="ARBA" id="ARBA00022600"/>
    </source>
</evidence>
<dbReference type="SUPFAM" id="SSF81296">
    <property type="entry name" value="E set domains"/>
    <property type="match status" value="1"/>
</dbReference>
<dbReference type="InterPro" id="IPR013780">
    <property type="entry name" value="Glyco_hydro_b"/>
</dbReference>
<dbReference type="InterPro" id="IPR006048">
    <property type="entry name" value="A-amylase/branching_C"/>
</dbReference>
<feature type="active site" description="Nucleophile" evidence="10 11">
    <location>
        <position position="312"/>
    </location>
</feature>
<name>A0A268F210_9BACL</name>
<evidence type="ECO:0000256" key="8">
    <source>
        <dbReference type="ARBA" id="ARBA00023056"/>
    </source>
</evidence>
<evidence type="ECO:0000256" key="11">
    <source>
        <dbReference type="PIRSR" id="PIRSR000463-1"/>
    </source>
</evidence>
<dbReference type="PANTHER" id="PTHR43651">
    <property type="entry name" value="1,4-ALPHA-GLUCAN-BRANCHING ENZYME"/>
    <property type="match status" value="1"/>
</dbReference>
<comment type="similarity">
    <text evidence="4 10">Belongs to the glycosyl hydrolase 13 family. GlgB subfamily.</text>
</comment>
<evidence type="ECO:0000256" key="7">
    <source>
        <dbReference type="ARBA" id="ARBA00022679"/>
    </source>
</evidence>
<dbReference type="SUPFAM" id="SSF51011">
    <property type="entry name" value="Glycosyl hydrolase domain"/>
    <property type="match status" value="1"/>
</dbReference>
<dbReference type="Proteomes" id="UP000215596">
    <property type="component" value="Unassembled WGS sequence"/>
</dbReference>
<accession>A0A268F210</accession>
<keyword evidence="5 10" id="KW-0321">Glycogen metabolism</keyword>
<dbReference type="SMART" id="SM00642">
    <property type="entry name" value="Aamy"/>
    <property type="match status" value="1"/>
</dbReference>
<dbReference type="CDD" id="cd02855">
    <property type="entry name" value="E_set_GBE_prok_N"/>
    <property type="match status" value="1"/>
</dbReference>
<comment type="subunit">
    <text evidence="10">Monomer.</text>
</comment>
<feature type="region of interest" description="Disordered" evidence="12">
    <location>
        <begin position="631"/>
        <end position="658"/>
    </location>
</feature>
<dbReference type="InterPro" id="IPR013783">
    <property type="entry name" value="Ig-like_fold"/>
</dbReference>
<dbReference type="Pfam" id="PF00128">
    <property type="entry name" value="Alpha-amylase"/>
    <property type="match status" value="1"/>
</dbReference>
<comment type="function">
    <text evidence="2 10">Catalyzes the formation of the alpha-1,6-glucosidic linkages in glycogen by scission of a 1,4-alpha-linked oligosaccharide from growing alpha-1,4-glucan chains and the subsequent attachment of the oligosaccharide to the alpha-1,6 position.</text>
</comment>
<feature type="compositionally biased region" description="Basic residues" evidence="12">
    <location>
        <begin position="631"/>
        <end position="644"/>
    </location>
</feature>
<dbReference type="InterPro" id="IPR017853">
    <property type="entry name" value="GH"/>
</dbReference>
<dbReference type="FunFam" id="3.20.20.80:FF:000003">
    <property type="entry name" value="1,4-alpha-glucan branching enzyme GlgB"/>
    <property type="match status" value="1"/>
</dbReference>
<evidence type="ECO:0000256" key="10">
    <source>
        <dbReference type="HAMAP-Rule" id="MF_00685"/>
    </source>
</evidence>
<dbReference type="PANTHER" id="PTHR43651:SF3">
    <property type="entry name" value="1,4-ALPHA-GLUCAN-BRANCHING ENZYME"/>
    <property type="match status" value="1"/>
</dbReference>
<feature type="active site" description="Proton donor" evidence="10 11">
    <location>
        <position position="365"/>
    </location>
</feature>
<keyword evidence="8 10" id="KW-0320">Glycogen biosynthesis</keyword>
<dbReference type="GO" id="GO:0004553">
    <property type="term" value="F:hydrolase activity, hydrolyzing O-glycosyl compounds"/>
    <property type="evidence" value="ECO:0007669"/>
    <property type="project" value="InterPro"/>
</dbReference>
<dbReference type="NCBIfam" id="TIGR01515">
    <property type="entry name" value="branching_enzym"/>
    <property type="match status" value="1"/>
</dbReference>
<dbReference type="GO" id="GO:0005978">
    <property type="term" value="P:glycogen biosynthetic process"/>
    <property type="evidence" value="ECO:0007669"/>
    <property type="project" value="UniProtKB-UniRule"/>
</dbReference>
<evidence type="ECO:0000256" key="12">
    <source>
        <dbReference type="SAM" id="MobiDB-lite"/>
    </source>
</evidence>
<comment type="pathway">
    <text evidence="3 10">Glycan biosynthesis; glycogen biosynthesis.</text>
</comment>
<keyword evidence="6 10" id="KW-0328">Glycosyltransferase</keyword>
<evidence type="ECO:0000313" key="15">
    <source>
        <dbReference type="Proteomes" id="UP000215596"/>
    </source>
</evidence>
<dbReference type="Pfam" id="PF02922">
    <property type="entry name" value="CBM_48"/>
    <property type="match status" value="1"/>
</dbReference>
<dbReference type="OrthoDB" id="9800174at2"/>
<comment type="catalytic activity">
    <reaction evidence="1 10">
        <text>Transfers a segment of a (1-&gt;4)-alpha-D-glucan chain to a primary hydroxy group in a similar glucan chain.</text>
        <dbReference type="EC" id="2.4.1.18"/>
    </reaction>
</comment>
<feature type="domain" description="Glycosyl hydrolase family 13 catalytic" evidence="13">
    <location>
        <begin position="168"/>
        <end position="509"/>
    </location>
</feature>